<keyword evidence="3" id="KW-1003">Cell membrane</keyword>
<evidence type="ECO:0000259" key="10">
    <source>
        <dbReference type="Pfam" id="PF11356"/>
    </source>
</evidence>
<feature type="domain" description="Type II secretion system protein GspC N-terminal" evidence="10">
    <location>
        <begin position="88"/>
        <end position="137"/>
    </location>
</feature>
<name>A0A9Q6YG55_PSEFR</name>
<keyword evidence="5 9" id="KW-0812">Transmembrane</keyword>
<evidence type="ECO:0000256" key="2">
    <source>
        <dbReference type="ARBA" id="ARBA00022448"/>
    </source>
</evidence>
<dbReference type="AlphaFoldDB" id="A0A9Q6YG55"/>
<proteinExistence type="predicted"/>
<comment type="subcellular location">
    <subcellularLocation>
        <location evidence="1">Cell inner membrane</location>
    </subcellularLocation>
</comment>
<accession>A0A9Q6YG55</accession>
<keyword evidence="4" id="KW-0997">Cell inner membrane</keyword>
<dbReference type="GO" id="GO:0015031">
    <property type="term" value="P:protein transport"/>
    <property type="evidence" value="ECO:0007669"/>
    <property type="project" value="UniProtKB-KW"/>
</dbReference>
<evidence type="ECO:0000256" key="1">
    <source>
        <dbReference type="ARBA" id="ARBA00004533"/>
    </source>
</evidence>
<evidence type="ECO:0000256" key="7">
    <source>
        <dbReference type="ARBA" id="ARBA00022989"/>
    </source>
</evidence>
<sequence length="169" mass="18657">MRVFNKLFSRWAVLIVPLVYGSYLTWQEQIFRSVQVQLEFAPLNASAPAMPQPFQPQAIAAVFGLAAQDNWVPSAEPLQWRASFVSSQGASQALLGDGQSARFYAEGERLPSGSVLRRIEVDHVVLWRNGREERLAFKPQGQHVLPVSAASGAALQAPSLYLRPTAEQP</sequence>
<evidence type="ECO:0000256" key="6">
    <source>
        <dbReference type="ARBA" id="ARBA00022927"/>
    </source>
</evidence>
<evidence type="ECO:0000256" key="8">
    <source>
        <dbReference type="ARBA" id="ARBA00023136"/>
    </source>
</evidence>
<dbReference type="Gene3D" id="2.30.30.830">
    <property type="match status" value="1"/>
</dbReference>
<evidence type="ECO:0000313" key="11">
    <source>
        <dbReference type="EMBL" id="QPL33671.1"/>
    </source>
</evidence>
<evidence type="ECO:0000313" key="12">
    <source>
        <dbReference type="Proteomes" id="UP000594467"/>
    </source>
</evidence>
<dbReference type="Pfam" id="PF11356">
    <property type="entry name" value="T2SSC"/>
    <property type="match status" value="1"/>
</dbReference>
<feature type="transmembrane region" description="Helical" evidence="9">
    <location>
        <begin position="7"/>
        <end position="26"/>
    </location>
</feature>
<dbReference type="GO" id="GO:0005886">
    <property type="term" value="C:plasma membrane"/>
    <property type="evidence" value="ECO:0007669"/>
    <property type="project" value="UniProtKB-SubCell"/>
</dbReference>
<gene>
    <name evidence="11" type="ORF">I5R27_02795</name>
</gene>
<organism evidence="11 12">
    <name type="scientific">Pseudomonas fragi</name>
    <dbReference type="NCBI Taxonomy" id="296"/>
    <lineage>
        <taxon>Bacteria</taxon>
        <taxon>Pseudomonadati</taxon>
        <taxon>Pseudomonadota</taxon>
        <taxon>Gammaproteobacteria</taxon>
        <taxon>Pseudomonadales</taxon>
        <taxon>Pseudomonadaceae</taxon>
        <taxon>Pseudomonas</taxon>
    </lineage>
</organism>
<evidence type="ECO:0000256" key="9">
    <source>
        <dbReference type="SAM" id="Phobius"/>
    </source>
</evidence>
<dbReference type="InterPro" id="IPR024961">
    <property type="entry name" value="T2SS_GspC_N"/>
</dbReference>
<protein>
    <submittedName>
        <fullName evidence="11">Protein XcpP</fullName>
    </submittedName>
</protein>
<evidence type="ECO:0000256" key="4">
    <source>
        <dbReference type="ARBA" id="ARBA00022519"/>
    </source>
</evidence>
<dbReference type="EMBL" id="CP065202">
    <property type="protein sequence ID" value="QPL33671.1"/>
    <property type="molecule type" value="Genomic_DNA"/>
</dbReference>
<keyword evidence="8 9" id="KW-0472">Membrane</keyword>
<keyword evidence="6" id="KW-0653">Protein transport</keyword>
<keyword evidence="2" id="KW-0813">Transport</keyword>
<evidence type="ECO:0000256" key="5">
    <source>
        <dbReference type="ARBA" id="ARBA00022692"/>
    </source>
</evidence>
<evidence type="ECO:0000256" key="3">
    <source>
        <dbReference type="ARBA" id="ARBA00022475"/>
    </source>
</evidence>
<dbReference type="Proteomes" id="UP000594467">
    <property type="component" value="Chromosome"/>
</dbReference>
<keyword evidence="7 9" id="KW-1133">Transmembrane helix</keyword>
<reference evidence="11 12" key="1">
    <citation type="submission" date="2020-11" db="EMBL/GenBank/DDBJ databases">
        <title>The Complete Genome of Pseudomonas fragi A13BB.</title>
        <authorList>
            <person name="Awolope O.K."/>
            <person name="O'Driscoll N.H."/>
            <person name="Di Salvo A."/>
            <person name="Lamb A.J."/>
        </authorList>
    </citation>
    <scope>NUCLEOTIDE SEQUENCE [LARGE SCALE GENOMIC DNA]</scope>
    <source>
        <strain evidence="11 12">A13BB</strain>
    </source>
</reference>